<keyword evidence="3" id="KW-0175">Coiled coil</keyword>
<dbReference type="OrthoDB" id="9803706at2"/>
<dbReference type="PROSITE" id="PS50980">
    <property type="entry name" value="COA_CT_NTER"/>
    <property type="match status" value="1"/>
</dbReference>
<dbReference type="GO" id="GO:0009317">
    <property type="term" value="C:acetyl-CoA carboxylase complex"/>
    <property type="evidence" value="ECO:0007669"/>
    <property type="project" value="UniProtKB-ARBA"/>
</dbReference>
<dbReference type="FunFam" id="3.90.226.10:FF:000017">
    <property type="entry name" value="Propionyl-CoA carboxylase subunit beta 5"/>
    <property type="match status" value="1"/>
</dbReference>
<dbReference type="RefSeq" id="WP_064715240.1">
    <property type="nucleotide sequence ID" value="NZ_JMTM01000035.1"/>
</dbReference>
<sequence length="513" mass="55885">MESKIKVLNEKIALAQLGGGQARIDKHHASKKLTARERVMYLLDEGSFEEIGMLVTHRTTDFGMEKDLIYGDGVVTGYGTINGRLVYVFAQDFTVFGGSLSETHAEKICKVMDMALKVGAPMIGLNDSGGARIQEGVRSLGGYADIFYRNVQSSGVIPQISAIMGPCAGGAVYSPAMTDFTMMVENNSYMFVTGPNVVKTVTNEEVTSEALGGAVTHASKSGVAHLTAPNGVALLNSIKNLLSYLPQNNKETTPKVPYVLGDEVRMELATIIPDSANKPYDMHEVIRGIIDADSFYEIHKEYAENIIVGFARLGGRSIGIVANNPMFLAGCLDVKSSIKAARFVRFCDSFNIPLLVLEDVPGFLPGTDQEWNGIIVHGAKLLYAFSEATVPRVTVITRKAYGGAYDVMNSKHIGADMNFAWPTAEIAVMGAKGASEIIFKKEISEAEDHEAKLLEKEAEYAELFANPYTAAQRGFIDEVILPEDTRRKLLKAFSMLEGKTVHRPDRKHGNIPL</sequence>
<dbReference type="InterPro" id="IPR034733">
    <property type="entry name" value="AcCoA_carboxyl_beta"/>
</dbReference>
<gene>
    <name evidence="6" type="primary">accD5_2</name>
    <name evidence="6" type="ORF">FLB_14380</name>
</gene>
<evidence type="ECO:0000259" key="5">
    <source>
        <dbReference type="PROSITE" id="PS50989"/>
    </source>
</evidence>
<organism evidence="6 7">
    <name type="scientific">Flavobacterium succinicans</name>
    <dbReference type="NCBI Taxonomy" id="29536"/>
    <lineage>
        <taxon>Bacteria</taxon>
        <taxon>Pseudomonadati</taxon>
        <taxon>Bacteroidota</taxon>
        <taxon>Flavobacteriia</taxon>
        <taxon>Flavobacteriales</taxon>
        <taxon>Flavobacteriaceae</taxon>
        <taxon>Flavobacterium</taxon>
    </lineage>
</organism>
<reference evidence="6 7" key="1">
    <citation type="submission" date="2016-06" db="EMBL/GenBank/DDBJ databases">
        <title>Draft genome sequence of Flavobacterium succinicans strain DD5b.</title>
        <authorList>
            <person name="Poehlein A."/>
            <person name="Daniel R."/>
            <person name="Simeonova D.D."/>
        </authorList>
    </citation>
    <scope>NUCLEOTIDE SEQUENCE [LARGE SCALE GENOMIC DNA]</scope>
    <source>
        <strain evidence="6 7">DD5b</strain>
    </source>
</reference>
<feature type="domain" description="CoA carboxyltransferase C-terminal" evidence="5">
    <location>
        <begin position="263"/>
        <end position="495"/>
    </location>
</feature>
<accession>A0A199XS28</accession>
<feature type="domain" description="CoA carboxyltransferase N-terminal" evidence="4">
    <location>
        <begin position="1"/>
        <end position="257"/>
    </location>
</feature>
<proteinExistence type="inferred from homology"/>
<dbReference type="GO" id="GO:0003989">
    <property type="term" value="F:acetyl-CoA carboxylase activity"/>
    <property type="evidence" value="ECO:0007669"/>
    <property type="project" value="UniProtKB-ARBA"/>
</dbReference>
<name>A0A199XS28_9FLAO</name>
<evidence type="ECO:0000256" key="1">
    <source>
        <dbReference type="ARBA" id="ARBA00006102"/>
    </source>
</evidence>
<dbReference type="GO" id="GO:0004658">
    <property type="term" value="F:propionyl-CoA carboxylase activity"/>
    <property type="evidence" value="ECO:0007669"/>
    <property type="project" value="UniProtKB-ARBA"/>
</dbReference>
<evidence type="ECO:0000313" key="7">
    <source>
        <dbReference type="Proteomes" id="UP000093807"/>
    </source>
</evidence>
<evidence type="ECO:0000256" key="3">
    <source>
        <dbReference type="SAM" id="Coils"/>
    </source>
</evidence>
<dbReference type="PANTHER" id="PTHR43842">
    <property type="entry name" value="PROPIONYL-COA CARBOXYLASE BETA CHAIN"/>
    <property type="match status" value="1"/>
</dbReference>
<dbReference type="InterPro" id="IPR051047">
    <property type="entry name" value="AccD/PCCB"/>
</dbReference>
<comment type="similarity">
    <text evidence="1">Belongs to the AccD/PCCB family.</text>
</comment>
<keyword evidence="6" id="KW-0436">Ligase</keyword>
<dbReference type="InterPro" id="IPR029045">
    <property type="entry name" value="ClpP/crotonase-like_dom_sf"/>
</dbReference>
<dbReference type="GO" id="GO:0015977">
    <property type="term" value="P:carbon fixation"/>
    <property type="evidence" value="ECO:0007669"/>
    <property type="project" value="UniProtKB-ARBA"/>
</dbReference>
<dbReference type="PATRIC" id="fig|29536.5.peg.1508"/>
<dbReference type="InterPro" id="IPR011762">
    <property type="entry name" value="COA_CT_N"/>
</dbReference>
<keyword evidence="7" id="KW-1185">Reference proteome</keyword>
<evidence type="ECO:0000256" key="2">
    <source>
        <dbReference type="ARBA" id="ARBA00074538"/>
    </source>
</evidence>
<protein>
    <recommendedName>
        <fullName evidence="2">Propionyl-CoA carboxylase beta chain</fullName>
    </recommendedName>
</protein>
<dbReference type="Pfam" id="PF01039">
    <property type="entry name" value="Carboxyl_trans"/>
    <property type="match status" value="1"/>
</dbReference>
<dbReference type="PROSITE" id="PS50989">
    <property type="entry name" value="COA_CT_CTER"/>
    <property type="match status" value="1"/>
</dbReference>
<dbReference type="InterPro" id="IPR011763">
    <property type="entry name" value="COA_CT_C"/>
</dbReference>
<dbReference type="SUPFAM" id="SSF52096">
    <property type="entry name" value="ClpP/crotonase"/>
    <property type="match status" value="2"/>
</dbReference>
<dbReference type="EMBL" id="JMTM01000035">
    <property type="protein sequence ID" value="OAZ04440.1"/>
    <property type="molecule type" value="Genomic_DNA"/>
</dbReference>
<dbReference type="Proteomes" id="UP000093807">
    <property type="component" value="Unassembled WGS sequence"/>
</dbReference>
<feature type="coiled-coil region" evidence="3">
    <location>
        <begin position="439"/>
        <end position="466"/>
    </location>
</feature>
<dbReference type="PANTHER" id="PTHR43842:SF2">
    <property type="entry name" value="PROPIONYL-COA CARBOXYLASE BETA CHAIN, MITOCHONDRIAL"/>
    <property type="match status" value="1"/>
</dbReference>
<dbReference type="AlphaFoldDB" id="A0A199XS28"/>
<evidence type="ECO:0000313" key="6">
    <source>
        <dbReference type="EMBL" id="OAZ04440.1"/>
    </source>
</evidence>
<dbReference type="FunFam" id="3.90.226.10:FF:000016">
    <property type="entry name" value="Propionyl-CoA carboxylase, beta subunit"/>
    <property type="match status" value="1"/>
</dbReference>
<comment type="caution">
    <text evidence="6">The sequence shown here is derived from an EMBL/GenBank/DDBJ whole genome shotgun (WGS) entry which is preliminary data.</text>
</comment>
<evidence type="ECO:0000259" key="4">
    <source>
        <dbReference type="PROSITE" id="PS50980"/>
    </source>
</evidence>
<dbReference type="Gene3D" id="3.90.226.10">
    <property type="entry name" value="2-enoyl-CoA Hydratase, Chain A, domain 1"/>
    <property type="match status" value="2"/>
</dbReference>